<evidence type="ECO:0000313" key="5">
    <source>
        <dbReference type="Proteomes" id="UP001243623"/>
    </source>
</evidence>
<dbReference type="InterPro" id="IPR026956">
    <property type="entry name" value="D-ser_dehydrat-like_dom"/>
</dbReference>
<evidence type="ECO:0000313" key="4">
    <source>
        <dbReference type="EMBL" id="WIW70042.1"/>
    </source>
</evidence>
<dbReference type="KEGG" id="sgbi:P3F81_09040"/>
<dbReference type="InterPro" id="IPR051466">
    <property type="entry name" value="D-amino_acid_metab_enzyme"/>
</dbReference>
<dbReference type="PANTHER" id="PTHR28004:SF2">
    <property type="entry name" value="D-SERINE DEHYDRATASE"/>
    <property type="match status" value="1"/>
</dbReference>
<feature type="domain" description="D-serine dehydratase-like" evidence="3">
    <location>
        <begin position="258"/>
        <end position="355"/>
    </location>
</feature>
<sequence length="372" mass="40874">MKSFKSPYVMIDTPALLIDQNIMMQNLRSMINKAEESKVNLRPHTKTHRMPELARLCLNEGAKGIAVAKIGEAEVMAENGIKDIFIANEIIGEIKYNRLKALHDKIEIRIGVDGKEQIDQIEKVFVNTSKPLEVLIEIEVGENRSGVIEDEALFELGQYILSKKNVVLKGVFSHEGHCYKASCAEECIRLARIAHRRTVAAAELLRTMGHKIDIVSIGSTPSLMHGGIAEGVTEIRPGTFILMDVGQGSAISDFSKCAATVLSSVISRPTAERVVLDAGAKALTSQNRTEGICTTYGYGLIKNSNNVRLSGVFDEHAVLYNRGFREAIAVGDKVEVIPNHICPTCNLYEKAYLVTDGKVIKEIPVLCRGKSQ</sequence>
<accession>A0A9Y2AHP4</accession>
<protein>
    <submittedName>
        <fullName evidence="4">Alanine racemase</fullName>
        <ecNumber evidence="4">5.1.1.1</ecNumber>
    </submittedName>
</protein>
<dbReference type="SUPFAM" id="SSF51419">
    <property type="entry name" value="PLP-binding barrel"/>
    <property type="match status" value="1"/>
</dbReference>
<dbReference type="Gene3D" id="3.20.20.10">
    <property type="entry name" value="Alanine racemase"/>
    <property type="match status" value="1"/>
</dbReference>
<keyword evidence="5" id="KW-1185">Reference proteome</keyword>
<dbReference type="InterPro" id="IPR042208">
    <property type="entry name" value="D-ser_dehydrat-like_sf"/>
</dbReference>
<dbReference type="GO" id="GO:0008784">
    <property type="term" value="F:alanine racemase activity"/>
    <property type="evidence" value="ECO:0007669"/>
    <property type="project" value="UniProtKB-EC"/>
</dbReference>
<proteinExistence type="inferred from homology"/>
<keyword evidence="2" id="KW-0456">Lyase</keyword>
<dbReference type="Pfam" id="PF14031">
    <property type="entry name" value="D-ser_dehydrat"/>
    <property type="match status" value="1"/>
</dbReference>
<reference evidence="4" key="1">
    <citation type="submission" date="2023-03" db="EMBL/GenBank/DDBJ databases">
        <title>Selenobaculum gbiensis gen. nov. sp. nov., a new bacterium isolated from the gut microbiota of IBD patient.</title>
        <authorList>
            <person name="Yeo S."/>
            <person name="Park H."/>
            <person name="Huh C.S."/>
        </authorList>
    </citation>
    <scope>NUCLEOTIDE SEQUENCE</scope>
    <source>
        <strain evidence="4">ICN-92133</strain>
    </source>
</reference>
<dbReference type="EC" id="5.1.1.1" evidence="4"/>
<dbReference type="SMART" id="SM01119">
    <property type="entry name" value="D-ser_dehydrat"/>
    <property type="match status" value="1"/>
</dbReference>
<dbReference type="RefSeq" id="WP_309320341.1">
    <property type="nucleotide sequence ID" value="NZ_CP120678.1"/>
</dbReference>
<dbReference type="InterPro" id="IPR029066">
    <property type="entry name" value="PLP-binding_barrel"/>
</dbReference>
<dbReference type="GO" id="GO:0036088">
    <property type="term" value="P:D-serine catabolic process"/>
    <property type="evidence" value="ECO:0007669"/>
    <property type="project" value="TreeGrafter"/>
</dbReference>
<organism evidence="4 5">
    <name type="scientific">Selenobaculum gibii</name>
    <dbReference type="NCBI Taxonomy" id="3054208"/>
    <lineage>
        <taxon>Bacteria</taxon>
        <taxon>Bacillati</taxon>
        <taxon>Bacillota</taxon>
        <taxon>Negativicutes</taxon>
        <taxon>Selenomonadales</taxon>
        <taxon>Selenomonadaceae</taxon>
        <taxon>Selenobaculum</taxon>
    </lineage>
</organism>
<dbReference type="Proteomes" id="UP001243623">
    <property type="component" value="Chromosome"/>
</dbReference>
<evidence type="ECO:0000256" key="1">
    <source>
        <dbReference type="ARBA" id="ARBA00005323"/>
    </source>
</evidence>
<name>A0A9Y2AHP4_9FIRM</name>
<evidence type="ECO:0000259" key="3">
    <source>
        <dbReference type="SMART" id="SM01119"/>
    </source>
</evidence>
<dbReference type="Gene3D" id="2.40.37.20">
    <property type="entry name" value="D-serine dehydratase-like domain"/>
    <property type="match status" value="1"/>
</dbReference>
<keyword evidence="4" id="KW-0413">Isomerase</keyword>
<dbReference type="InterPro" id="IPR001608">
    <property type="entry name" value="Ala_racemase_N"/>
</dbReference>
<evidence type="ECO:0000256" key="2">
    <source>
        <dbReference type="ARBA" id="ARBA00023239"/>
    </source>
</evidence>
<dbReference type="GO" id="GO:0008721">
    <property type="term" value="F:D-serine ammonia-lyase activity"/>
    <property type="evidence" value="ECO:0007669"/>
    <property type="project" value="TreeGrafter"/>
</dbReference>
<dbReference type="PANTHER" id="PTHR28004">
    <property type="entry name" value="ZGC:162816-RELATED"/>
    <property type="match status" value="1"/>
</dbReference>
<dbReference type="Pfam" id="PF01168">
    <property type="entry name" value="Ala_racemase_N"/>
    <property type="match status" value="1"/>
</dbReference>
<gene>
    <name evidence="4" type="ORF">P3F81_09040</name>
</gene>
<comment type="similarity">
    <text evidence="1">Belongs to the DSD1 family.</text>
</comment>
<dbReference type="AlphaFoldDB" id="A0A9Y2AHP4"/>
<dbReference type="EMBL" id="CP120678">
    <property type="protein sequence ID" value="WIW70042.1"/>
    <property type="molecule type" value="Genomic_DNA"/>
</dbReference>